<evidence type="ECO:0000313" key="3">
    <source>
        <dbReference type="Proteomes" id="UP000242715"/>
    </source>
</evidence>
<dbReference type="Proteomes" id="UP000242715">
    <property type="component" value="Unassembled WGS sequence"/>
</dbReference>
<reference evidence="3" key="1">
    <citation type="journal article" date="2017" name="Front. Plant Sci.">
        <title>Climate Clever Clovers: New Paradigm to Reduce the Environmental Footprint of Ruminants by Breeding Low Methanogenic Forages Utilizing Haplotype Variation.</title>
        <authorList>
            <person name="Kaur P."/>
            <person name="Appels R."/>
            <person name="Bayer P.E."/>
            <person name="Keeble-Gagnere G."/>
            <person name="Wang J."/>
            <person name="Hirakawa H."/>
            <person name="Shirasawa K."/>
            <person name="Vercoe P."/>
            <person name="Stefanova K."/>
            <person name="Durmic Z."/>
            <person name="Nichols P."/>
            <person name="Revell C."/>
            <person name="Isobe S.N."/>
            <person name="Edwards D."/>
            <person name="Erskine W."/>
        </authorList>
    </citation>
    <scope>NUCLEOTIDE SEQUENCE [LARGE SCALE GENOMIC DNA]</scope>
    <source>
        <strain evidence="3">cv. Daliak</strain>
    </source>
</reference>
<dbReference type="InterPro" id="IPR053151">
    <property type="entry name" value="RNase_H-like"/>
</dbReference>
<accession>A0A2Z6M160</accession>
<sequence length="124" mass="13692">MVNTDGAKKGMHNYGCGGIIRDNGGNWICGFAKGLGVCSVELEAKVVVNMLKKEVGVPAEGWSLCKRIWRPLEHDWKVLICHIYRETNVCADMLAHVGCELGSTMMFYELCPTQIARFVIADAT</sequence>
<protein>
    <recommendedName>
        <fullName evidence="1">RNase H type-1 domain-containing protein</fullName>
    </recommendedName>
</protein>
<feature type="domain" description="RNase H type-1" evidence="1">
    <location>
        <begin position="40"/>
        <end position="96"/>
    </location>
</feature>
<dbReference type="Pfam" id="PF13456">
    <property type="entry name" value="RVT_3"/>
    <property type="match status" value="1"/>
</dbReference>
<dbReference type="InterPro" id="IPR002156">
    <property type="entry name" value="RNaseH_domain"/>
</dbReference>
<organism evidence="2 3">
    <name type="scientific">Trifolium subterraneum</name>
    <name type="common">Subterranean clover</name>
    <dbReference type="NCBI Taxonomy" id="3900"/>
    <lineage>
        <taxon>Eukaryota</taxon>
        <taxon>Viridiplantae</taxon>
        <taxon>Streptophyta</taxon>
        <taxon>Embryophyta</taxon>
        <taxon>Tracheophyta</taxon>
        <taxon>Spermatophyta</taxon>
        <taxon>Magnoliopsida</taxon>
        <taxon>eudicotyledons</taxon>
        <taxon>Gunneridae</taxon>
        <taxon>Pentapetalae</taxon>
        <taxon>rosids</taxon>
        <taxon>fabids</taxon>
        <taxon>Fabales</taxon>
        <taxon>Fabaceae</taxon>
        <taxon>Papilionoideae</taxon>
        <taxon>50 kb inversion clade</taxon>
        <taxon>NPAAA clade</taxon>
        <taxon>Hologalegina</taxon>
        <taxon>IRL clade</taxon>
        <taxon>Trifolieae</taxon>
        <taxon>Trifolium</taxon>
    </lineage>
</organism>
<dbReference type="CDD" id="cd06222">
    <property type="entry name" value="RNase_H_like"/>
    <property type="match status" value="1"/>
</dbReference>
<dbReference type="OrthoDB" id="1436370at2759"/>
<proteinExistence type="predicted"/>
<dbReference type="AlphaFoldDB" id="A0A2Z6M160"/>
<evidence type="ECO:0000313" key="2">
    <source>
        <dbReference type="EMBL" id="GAU18650.1"/>
    </source>
</evidence>
<dbReference type="PANTHER" id="PTHR47723">
    <property type="entry name" value="OS05G0353850 PROTEIN"/>
    <property type="match status" value="1"/>
</dbReference>
<dbReference type="PANTHER" id="PTHR47723:SF13">
    <property type="entry name" value="PUTATIVE-RELATED"/>
    <property type="match status" value="1"/>
</dbReference>
<dbReference type="InterPro" id="IPR036397">
    <property type="entry name" value="RNaseH_sf"/>
</dbReference>
<dbReference type="GO" id="GO:0003676">
    <property type="term" value="F:nucleic acid binding"/>
    <property type="evidence" value="ECO:0007669"/>
    <property type="project" value="InterPro"/>
</dbReference>
<dbReference type="InterPro" id="IPR044730">
    <property type="entry name" value="RNase_H-like_dom_plant"/>
</dbReference>
<dbReference type="Gene3D" id="3.30.420.10">
    <property type="entry name" value="Ribonuclease H-like superfamily/Ribonuclease H"/>
    <property type="match status" value="1"/>
</dbReference>
<dbReference type="InterPro" id="IPR012337">
    <property type="entry name" value="RNaseH-like_sf"/>
</dbReference>
<gene>
    <name evidence="2" type="ORF">TSUD_124830</name>
</gene>
<dbReference type="EMBL" id="DF973188">
    <property type="protein sequence ID" value="GAU18650.1"/>
    <property type="molecule type" value="Genomic_DNA"/>
</dbReference>
<evidence type="ECO:0000259" key="1">
    <source>
        <dbReference type="Pfam" id="PF13456"/>
    </source>
</evidence>
<dbReference type="SUPFAM" id="SSF53098">
    <property type="entry name" value="Ribonuclease H-like"/>
    <property type="match status" value="1"/>
</dbReference>
<keyword evidence="3" id="KW-1185">Reference proteome</keyword>
<name>A0A2Z6M160_TRISU</name>
<dbReference type="GO" id="GO:0004523">
    <property type="term" value="F:RNA-DNA hybrid ribonuclease activity"/>
    <property type="evidence" value="ECO:0007669"/>
    <property type="project" value="InterPro"/>
</dbReference>